<evidence type="ECO:0000313" key="8">
    <source>
        <dbReference type="EMBL" id="OSX76208.1"/>
    </source>
</evidence>
<evidence type="ECO:0000256" key="6">
    <source>
        <dbReference type="SAM" id="MobiDB-lite"/>
    </source>
</evidence>
<accession>A0A1X6P5T5</accession>
<feature type="domain" description="Protein kinase" evidence="7">
    <location>
        <begin position="1048"/>
        <end position="1307"/>
    </location>
</feature>
<dbReference type="SMART" id="SM00220">
    <property type="entry name" value="S_TKc"/>
    <property type="match status" value="1"/>
</dbReference>
<keyword evidence="1" id="KW-0723">Serine/threonine-protein kinase</keyword>
<dbReference type="SUPFAM" id="SSF56112">
    <property type="entry name" value="Protein kinase-like (PK-like)"/>
    <property type="match status" value="1"/>
</dbReference>
<reference evidence="8 9" key="1">
    <citation type="submission" date="2017-03" db="EMBL/GenBank/DDBJ databases">
        <title>WGS assembly of Porphyra umbilicalis.</title>
        <authorList>
            <person name="Brawley S.H."/>
            <person name="Blouin N.A."/>
            <person name="Ficko-Blean E."/>
            <person name="Wheeler G.L."/>
            <person name="Lohr M."/>
            <person name="Goodson H.V."/>
            <person name="Jenkins J.W."/>
            <person name="Blaby-Haas C.E."/>
            <person name="Helliwell K.E."/>
            <person name="Chan C."/>
            <person name="Marriage T."/>
            <person name="Bhattacharya D."/>
            <person name="Klein A.S."/>
            <person name="Badis Y."/>
            <person name="Brodie J."/>
            <person name="Cao Y."/>
            <person name="Collen J."/>
            <person name="Dittami S.M."/>
            <person name="Gachon C.M."/>
            <person name="Green B.R."/>
            <person name="Karpowicz S."/>
            <person name="Kim J.W."/>
            <person name="Kudahl U."/>
            <person name="Lin S."/>
            <person name="Michel G."/>
            <person name="Mittag M."/>
            <person name="Olson B.J."/>
            <person name="Pangilinan J."/>
            <person name="Peng Y."/>
            <person name="Qiu H."/>
            <person name="Shu S."/>
            <person name="Singer J.T."/>
            <person name="Smith A.G."/>
            <person name="Sprecher B.N."/>
            <person name="Wagner V."/>
            <person name="Wang W."/>
            <person name="Wang Z.-Y."/>
            <person name="Yan J."/>
            <person name="Yarish C."/>
            <person name="Zoeuner-Riek S."/>
            <person name="Zhuang Y."/>
            <person name="Zou Y."/>
            <person name="Lindquist E.A."/>
            <person name="Grimwood J."/>
            <person name="Barry K."/>
            <person name="Rokhsar D.S."/>
            <person name="Schmutz J."/>
            <person name="Stiller J.W."/>
            <person name="Grossman A.R."/>
            <person name="Prochnik S.E."/>
        </authorList>
    </citation>
    <scope>NUCLEOTIDE SEQUENCE [LARGE SCALE GENOMIC DNA]</scope>
    <source>
        <strain evidence="8">4086291</strain>
    </source>
</reference>
<evidence type="ECO:0000256" key="5">
    <source>
        <dbReference type="SAM" id="Coils"/>
    </source>
</evidence>
<evidence type="ECO:0000256" key="4">
    <source>
        <dbReference type="PROSITE-ProRule" id="PRU10141"/>
    </source>
</evidence>
<dbReference type="PRINTS" id="PR00109">
    <property type="entry name" value="TYRKINASE"/>
</dbReference>
<dbReference type="InterPro" id="IPR000719">
    <property type="entry name" value="Prot_kinase_dom"/>
</dbReference>
<dbReference type="InterPro" id="IPR008942">
    <property type="entry name" value="ENTH_VHS"/>
</dbReference>
<feature type="compositionally biased region" description="Basic residues" evidence="6">
    <location>
        <begin position="910"/>
        <end position="922"/>
    </location>
</feature>
<dbReference type="InterPro" id="IPR017441">
    <property type="entry name" value="Protein_kinase_ATP_BS"/>
</dbReference>
<dbReference type="Pfam" id="PF07714">
    <property type="entry name" value="PK_Tyr_Ser-Thr"/>
    <property type="match status" value="1"/>
</dbReference>
<feature type="compositionally biased region" description="Basic and acidic residues" evidence="6">
    <location>
        <begin position="978"/>
        <end position="988"/>
    </location>
</feature>
<name>A0A1X6P5T5_PORUM</name>
<feature type="compositionally biased region" description="Gly residues" evidence="6">
    <location>
        <begin position="305"/>
        <end position="314"/>
    </location>
</feature>
<gene>
    <name evidence="8" type="ORF">BU14_0203s0019</name>
</gene>
<dbReference type="GO" id="GO:0004674">
    <property type="term" value="F:protein serine/threonine kinase activity"/>
    <property type="evidence" value="ECO:0007669"/>
    <property type="project" value="UniProtKB-KW"/>
</dbReference>
<keyword evidence="5" id="KW-0175">Coiled coil</keyword>
<keyword evidence="9" id="KW-1185">Reference proteome</keyword>
<dbReference type="EMBL" id="KV918876">
    <property type="protein sequence ID" value="OSX76208.1"/>
    <property type="molecule type" value="Genomic_DNA"/>
</dbReference>
<dbReference type="Proteomes" id="UP000218209">
    <property type="component" value="Unassembled WGS sequence"/>
</dbReference>
<dbReference type="Gene3D" id="1.10.510.10">
    <property type="entry name" value="Transferase(Phosphotransferase) domain 1"/>
    <property type="match status" value="1"/>
</dbReference>
<evidence type="ECO:0000256" key="3">
    <source>
        <dbReference type="ARBA" id="ARBA00022840"/>
    </source>
</evidence>
<keyword evidence="1" id="KW-0418">Kinase</keyword>
<feature type="compositionally biased region" description="Basic and acidic residues" evidence="6">
    <location>
        <begin position="275"/>
        <end position="289"/>
    </location>
</feature>
<dbReference type="PANTHER" id="PTHR44329">
    <property type="entry name" value="SERINE/THREONINE-PROTEIN KINASE TNNI3K-RELATED"/>
    <property type="match status" value="1"/>
</dbReference>
<organism evidence="8 9">
    <name type="scientific">Porphyra umbilicalis</name>
    <name type="common">Purple laver</name>
    <name type="synonym">Red alga</name>
    <dbReference type="NCBI Taxonomy" id="2786"/>
    <lineage>
        <taxon>Eukaryota</taxon>
        <taxon>Rhodophyta</taxon>
        <taxon>Bangiophyceae</taxon>
        <taxon>Bangiales</taxon>
        <taxon>Bangiaceae</taxon>
        <taxon>Porphyra</taxon>
    </lineage>
</organism>
<feature type="compositionally biased region" description="Basic and acidic residues" evidence="6">
    <location>
        <begin position="934"/>
        <end position="969"/>
    </location>
</feature>
<keyword evidence="2 4" id="KW-0547">Nucleotide-binding</keyword>
<dbReference type="InterPro" id="IPR011009">
    <property type="entry name" value="Kinase-like_dom_sf"/>
</dbReference>
<dbReference type="GO" id="GO:0005524">
    <property type="term" value="F:ATP binding"/>
    <property type="evidence" value="ECO:0007669"/>
    <property type="project" value="UniProtKB-UniRule"/>
</dbReference>
<dbReference type="SUPFAM" id="SSF48464">
    <property type="entry name" value="ENTH/VHS domain"/>
    <property type="match status" value="1"/>
</dbReference>
<sequence>MAWGAAGATLELAGASGRQWALTFVRTLGAARGPVSVHVVDAAPAGGAGGDPPRQLVAKRVVVPAVDDVEALVDEAATWRKASVASPLVLELVDVFVDRSPDAPSITFLSELATPRRASKSSKKASAAAPPALPAAAVAAVGRDVAAALLAMPGGSPHGNVAVDTVFLVGGGPKNTDATGAILGGFGPKRVAIGSSNAELTEADDVYDVGVLLAALATGRAPAVAAAAVTGRELPNGLPPVLASALASAVGPSAGRPSLAQLREAAGGGSGGGEGGKKDKREAKREAKRAAAAAAAAAATAAASNGGGGGGSGGDGHDRDDDDDKDAGGRAADSPSLTDLVSKLRAGAPTAAPNVHSAQVSLFAPNTPLPPPLPGAEGHDDEDDLDPFGMPTRRRSSRTADPLDGAVARLTDGSARAGGVDPRAYATVLSSVRDGGRGEDVFASLFRRPLSKNPVAALQALTLVHRLLLEAGDDSLLSLVRRNDAFLAWASDSWSREAVESVDDPDAAHPLAYLFAGGEIADYAAFLRRKARFHMLAAFSFTGGWAVTPTGDTSLTGRRRKVLTGVADLADSMAGLAGRMAAIAGEPREVARAAAATLAVEATGSLAAAVALIEGVDDAVTRGKMVDPFDRCYGGTREVLGAAAAGVPLLPPPVRALRLDASAPDVTLEEVDTAAERAAAKDVRRAARAAAKEQERAARAAEKEAARAAKAAAKAGIKAAAAAAAAAEAEAKIDRSVGDLVGIGEERAPEAPRAPDRPPPGMSDIHALASAFGASPVTLEAIANQGKYLALPAPEGMEGGGGGGYDDEDGEVDYPGAGGGGAGGVGGGGYQGGRRAADGRGYLGLRAKAPASTALVVAGGAPAAGLRPHPAFCHCAVCEAADALAAQAALSAGGGGRRSGSESDGSSYERRRRRGGGRRRRDRGSSSEEEDSRSEDSADDYRERRREDRHERRRRSWDSVEDHDHDRRGRGGYSSEEDDRRGRPDGREAATPPNGGFPTRGPSDPTGHDRAPAPPGGGGGGGGGGGPPGRKAKKAAPPPIVDVVVRRLRTGEKLGSGAFGEVFKGTYQDEPVAIKKLSPALATKEAAVAAFRAEVGVLFSLRHPHVLRVVAARTALPDPMVLTEYMSRGTLFDVLHKARVAPTWPVVKRILSHVAGGMAYLHAQSLVHRDLKSANVLLDGSFTAKVSDFGLATAVATAAGESAAGGLCGTLQYLAPEVLAAVAPHTPASDVYAFGILIWELVTRTPPYPGEDPHAVAGRVVDEGYRPPPPPNCLQLYRDLMQRCWAQAAAARPSFEEVVTVLAKAPG</sequence>
<evidence type="ECO:0000256" key="2">
    <source>
        <dbReference type="ARBA" id="ARBA00022741"/>
    </source>
</evidence>
<feature type="region of interest" description="Disordered" evidence="6">
    <location>
        <begin position="362"/>
        <end position="403"/>
    </location>
</feature>
<dbReference type="CDD" id="cd13999">
    <property type="entry name" value="STKc_MAP3K-like"/>
    <property type="match status" value="1"/>
</dbReference>
<feature type="compositionally biased region" description="Low complexity" evidence="6">
    <location>
        <begin position="290"/>
        <end position="304"/>
    </location>
</feature>
<keyword evidence="1" id="KW-0808">Transferase</keyword>
<feature type="region of interest" description="Disordered" evidence="6">
    <location>
        <begin position="891"/>
        <end position="1038"/>
    </location>
</feature>
<dbReference type="PROSITE" id="PS00108">
    <property type="entry name" value="PROTEIN_KINASE_ST"/>
    <property type="match status" value="1"/>
</dbReference>
<feature type="coiled-coil region" evidence="5">
    <location>
        <begin position="683"/>
        <end position="711"/>
    </location>
</feature>
<evidence type="ECO:0000259" key="7">
    <source>
        <dbReference type="PROSITE" id="PS50011"/>
    </source>
</evidence>
<dbReference type="PROSITE" id="PS50011">
    <property type="entry name" value="PROTEIN_KINASE_DOM"/>
    <property type="match status" value="1"/>
</dbReference>
<protein>
    <recommendedName>
        <fullName evidence="7">Protein kinase domain-containing protein</fullName>
    </recommendedName>
</protein>
<feature type="compositionally biased region" description="Gly residues" evidence="6">
    <location>
        <begin position="1016"/>
        <end position="1028"/>
    </location>
</feature>
<dbReference type="InterPro" id="IPR001245">
    <property type="entry name" value="Ser-Thr/Tyr_kinase_cat_dom"/>
</dbReference>
<evidence type="ECO:0000256" key="1">
    <source>
        <dbReference type="ARBA" id="ARBA00022527"/>
    </source>
</evidence>
<dbReference type="PROSITE" id="PS00107">
    <property type="entry name" value="PROTEIN_KINASE_ATP"/>
    <property type="match status" value="1"/>
</dbReference>
<dbReference type="OrthoDB" id="339325at2759"/>
<feature type="region of interest" description="Disordered" evidence="6">
    <location>
        <begin position="263"/>
        <end position="338"/>
    </location>
</feature>
<feature type="binding site" evidence="4">
    <location>
        <position position="1076"/>
    </location>
    <ligand>
        <name>ATP</name>
        <dbReference type="ChEBI" id="CHEBI:30616"/>
    </ligand>
</feature>
<proteinExistence type="predicted"/>
<dbReference type="Gene3D" id="3.30.200.20">
    <property type="entry name" value="Phosphorylase Kinase, domain 1"/>
    <property type="match status" value="1"/>
</dbReference>
<dbReference type="InterPro" id="IPR008271">
    <property type="entry name" value="Ser/Thr_kinase_AS"/>
</dbReference>
<evidence type="ECO:0000313" key="9">
    <source>
        <dbReference type="Proteomes" id="UP000218209"/>
    </source>
</evidence>
<keyword evidence="3 4" id="KW-0067">ATP-binding</keyword>
<dbReference type="InterPro" id="IPR051681">
    <property type="entry name" value="Ser/Thr_Kinases-Pseudokinases"/>
</dbReference>